<dbReference type="RefSeq" id="WP_280619028.1">
    <property type="nucleotide sequence ID" value="NZ_JAROYP010000029.1"/>
</dbReference>
<reference evidence="2" key="1">
    <citation type="submission" date="2023-03" db="EMBL/GenBank/DDBJ databases">
        <title>Bacterial isolates from washroom surfaces on a university campus.</title>
        <authorList>
            <person name="Holman D.B."/>
            <person name="Gzyl K.E."/>
            <person name="Taheri A.E."/>
        </authorList>
    </citation>
    <scope>NUCLEOTIDE SEQUENCE</scope>
    <source>
        <strain evidence="2">RD03</strain>
    </source>
</reference>
<evidence type="ECO:0000313" key="2">
    <source>
        <dbReference type="EMBL" id="MDH5164347.1"/>
    </source>
</evidence>
<dbReference type="Proteomes" id="UP001159179">
    <property type="component" value="Unassembled WGS sequence"/>
</dbReference>
<comment type="caution">
    <text evidence="2">The sequence shown here is derived from an EMBL/GenBank/DDBJ whole genome shotgun (WGS) entry which is preliminary data.</text>
</comment>
<name>A0AAW6T5P9_9BACI</name>
<sequence>MEKYDWKDNTYNIEELLKKFPVVKDHRQPQEIYEAISPKLVKRKRPFWLFPAAASFGVLVVVFIVSSSLYNHKPMNSSKKDSSKQETMDMGLNTLQANDVPNIFSETNQRFAVQPEENYLTFSLTDPNDKKIIIPISMITDEKELPSLRNYNNKISKMPFDQWGLLPIDLDNVTKLYTKDDKLIIDIKSHTTSLDDNTFFESIKETFRWQNYHEIELLSDGKSEAIFPVEEAGNHAFIEYMYDEDHPTFLKPTKERYDTLSEAVKYMESENFKWHKPLHPPIPDGVDIEKIEGDKNKEHVKITFTNDSGLQNNEATTLMLDSLLLTAREFGYKTVTFSGAEDSSIEQIGPIPFHTAIIVPVAPNPVVLE</sequence>
<evidence type="ECO:0008006" key="4">
    <source>
        <dbReference type="Google" id="ProtNLM"/>
    </source>
</evidence>
<proteinExistence type="predicted"/>
<accession>A0AAW6T5P9</accession>
<gene>
    <name evidence="2" type="ORF">P5X88_25775</name>
</gene>
<keyword evidence="1" id="KW-1133">Transmembrane helix</keyword>
<keyword evidence="1" id="KW-0472">Membrane</keyword>
<evidence type="ECO:0000256" key="1">
    <source>
        <dbReference type="SAM" id="Phobius"/>
    </source>
</evidence>
<keyword evidence="1" id="KW-0812">Transmembrane</keyword>
<organism evidence="2 3">
    <name type="scientific">Heyndrickxia oleronia</name>
    <dbReference type="NCBI Taxonomy" id="38875"/>
    <lineage>
        <taxon>Bacteria</taxon>
        <taxon>Bacillati</taxon>
        <taxon>Bacillota</taxon>
        <taxon>Bacilli</taxon>
        <taxon>Bacillales</taxon>
        <taxon>Bacillaceae</taxon>
        <taxon>Heyndrickxia</taxon>
    </lineage>
</organism>
<evidence type="ECO:0000313" key="3">
    <source>
        <dbReference type="Proteomes" id="UP001159179"/>
    </source>
</evidence>
<feature type="transmembrane region" description="Helical" evidence="1">
    <location>
        <begin position="47"/>
        <end position="70"/>
    </location>
</feature>
<dbReference type="EMBL" id="JAROYP010000029">
    <property type="protein sequence ID" value="MDH5164347.1"/>
    <property type="molecule type" value="Genomic_DNA"/>
</dbReference>
<dbReference type="AlphaFoldDB" id="A0AAW6T5P9"/>
<protein>
    <recommendedName>
        <fullName evidence="4">Sigma-X negative effector</fullName>
    </recommendedName>
</protein>